<dbReference type="InterPro" id="IPR018211">
    <property type="entry name" value="ADH_Fe_CS"/>
</dbReference>
<organism evidence="4 5">
    <name type="scientific">Fusibacter ferrireducens</name>
    <dbReference type="NCBI Taxonomy" id="2785058"/>
    <lineage>
        <taxon>Bacteria</taxon>
        <taxon>Bacillati</taxon>
        <taxon>Bacillota</taxon>
        <taxon>Clostridia</taxon>
        <taxon>Eubacteriales</taxon>
        <taxon>Eubacteriales Family XII. Incertae Sedis</taxon>
        <taxon>Fusibacter</taxon>
    </lineage>
</organism>
<dbReference type="Pfam" id="PF25137">
    <property type="entry name" value="ADH_Fe_C"/>
    <property type="match status" value="1"/>
</dbReference>
<dbReference type="SUPFAM" id="SSF56796">
    <property type="entry name" value="Dehydroquinate synthase-like"/>
    <property type="match status" value="1"/>
</dbReference>
<evidence type="ECO:0000256" key="1">
    <source>
        <dbReference type="ARBA" id="ARBA00023002"/>
    </source>
</evidence>
<keyword evidence="5" id="KW-1185">Reference proteome</keyword>
<dbReference type="PANTHER" id="PTHR11496">
    <property type="entry name" value="ALCOHOL DEHYDROGENASE"/>
    <property type="match status" value="1"/>
</dbReference>
<dbReference type="Pfam" id="PF00465">
    <property type="entry name" value="Fe-ADH"/>
    <property type="match status" value="1"/>
</dbReference>
<dbReference type="RefSeq" id="WP_194702636.1">
    <property type="nucleotide sequence ID" value="NZ_JADKNH010000009.1"/>
</dbReference>
<dbReference type="Gene3D" id="1.20.1090.10">
    <property type="entry name" value="Dehydroquinate synthase-like - alpha domain"/>
    <property type="match status" value="1"/>
</dbReference>
<evidence type="ECO:0000259" key="2">
    <source>
        <dbReference type="Pfam" id="PF00465"/>
    </source>
</evidence>
<dbReference type="EMBL" id="JADKNH010000009">
    <property type="protein sequence ID" value="MBF4694393.1"/>
    <property type="molecule type" value="Genomic_DNA"/>
</dbReference>
<protein>
    <submittedName>
        <fullName evidence="4">4-hydroxybutyrate dehydrogenase</fullName>
    </submittedName>
</protein>
<gene>
    <name evidence="4" type="ORF">ISU02_14885</name>
</gene>
<dbReference type="CDD" id="cd14860">
    <property type="entry name" value="4HBD_NAD"/>
    <property type="match status" value="1"/>
</dbReference>
<dbReference type="InterPro" id="IPR039697">
    <property type="entry name" value="Alcohol_dehydrogenase_Fe"/>
</dbReference>
<dbReference type="PROSITE" id="PS00060">
    <property type="entry name" value="ADH_IRON_2"/>
    <property type="match status" value="1"/>
</dbReference>
<dbReference type="InterPro" id="IPR056798">
    <property type="entry name" value="ADH_Fe_C"/>
</dbReference>
<dbReference type="PANTHER" id="PTHR11496:SF83">
    <property type="entry name" value="HYDROXYACID-OXOACID TRANSHYDROGENASE, MITOCHONDRIAL"/>
    <property type="match status" value="1"/>
</dbReference>
<comment type="caution">
    <text evidence="4">The sequence shown here is derived from an EMBL/GenBank/DDBJ whole genome shotgun (WGS) entry which is preliminary data.</text>
</comment>
<feature type="domain" description="Alcohol dehydrogenase iron-type/glycerol dehydrogenase GldA" evidence="2">
    <location>
        <begin position="24"/>
        <end position="165"/>
    </location>
</feature>
<feature type="domain" description="Fe-containing alcohol dehydrogenase-like C-terminal" evidence="3">
    <location>
        <begin position="178"/>
        <end position="370"/>
    </location>
</feature>
<name>A0ABR9ZVA8_9FIRM</name>
<keyword evidence="1" id="KW-0560">Oxidoreductase</keyword>
<accession>A0ABR9ZVA8</accession>
<dbReference type="Gene3D" id="3.40.50.1970">
    <property type="match status" value="1"/>
</dbReference>
<evidence type="ECO:0000259" key="3">
    <source>
        <dbReference type="Pfam" id="PF25137"/>
    </source>
</evidence>
<dbReference type="InterPro" id="IPR001670">
    <property type="entry name" value="ADH_Fe/GldA"/>
</dbReference>
<proteinExistence type="predicted"/>
<reference evidence="4 5" key="1">
    <citation type="submission" date="2020-11" db="EMBL/GenBank/DDBJ databases">
        <title>Fusibacter basophilias sp. nov.</title>
        <authorList>
            <person name="Qiu D."/>
        </authorList>
    </citation>
    <scope>NUCLEOTIDE SEQUENCE [LARGE SCALE GENOMIC DNA]</scope>
    <source>
        <strain evidence="4 5">Q10-2</strain>
    </source>
</reference>
<evidence type="ECO:0000313" key="5">
    <source>
        <dbReference type="Proteomes" id="UP000614200"/>
    </source>
</evidence>
<dbReference type="Proteomes" id="UP000614200">
    <property type="component" value="Unassembled WGS sequence"/>
</dbReference>
<sequence length="371" mass="41195">MELLKMKTKLHQFDNFAGFAEQFQIGEKDLILTNGFLYDPFIKPLDLKARAIMQEAFGTGEPTDLMMNAILVEALKAPYERIVAVGGGTVLDIAKLLVLKGVTNVVDAFERKVPLIKGAQLIAVPTTCGTGSEVTNITIAELTTKQTKMGLADDLLLPDDAVLIPNLMVGLPYSFYLYSSVDALIHAVESYVSPKANVYTKTYSIQAIEMILEVYSELIEKGEKHRFEKFNEMAIASNLAGIAFGTAGVGAVHAMSYPLGGKYHVPHGEANYQFFTAVFRHYMALKPQGEIEVLCEILSESLKCEKEKAFDTLELFLSQLLPKKPLKSYGMTSEEIDLFTEKVVTGQQRLLANNYVNFTEEDIRGIYSRLF</sequence>
<evidence type="ECO:0000313" key="4">
    <source>
        <dbReference type="EMBL" id="MBF4694393.1"/>
    </source>
</evidence>